<evidence type="ECO:0000256" key="3">
    <source>
        <dbReference type="RuleBase" id="RU362059"/>
    </source>
</evidence>
<dbReference type="GO" id="GO:0015020">
    <property type="term" value="F:glucuronosyltransferase activity"/>
    <property type="evidence" value="ECO:0007669"/>
    <property type="project" value="UniProtKB-EC"/>
</dbReference>
<sequence length="483" mass="53773">MAVVEPKHILLVSSPLYGHAIPLLHLGVKLTHHHHVTFAVAENTLKTLRGEIAHVEYGVYGPVHLTGIQTVANLPDKHKGVDFKYGNPARKLFEGFLPVMREFFLSVPVNVNGTPSETNETVKPKLFTLEGEGIFKPIDVVMADNFLGGPLSLMHSRGVPFYLFNSSRSWLALAFLTLDVEDPESFKLSAKCTPNFVRRSVGSKFLDINLEANKDLLMDNCHNMHLASGIVVNGVREAEDSVIAEILRHEKMGKMRTFCVSPLAAESVKQPTMKKPEEEVTKKWLDRQQNESVVYVSFGSIAVPIPEEIKEIGEALLLLQAPFIWSLKPEHYAHLPAKLQAAMQIGTDPVSLDFLIVPWAPQKEILAHPATKVFVTHCGWNSALETLTYGVPVVAWPMFADQLINAEWLEEEGVGKLIRGTGLMRQRIVPGEEIASVLREVMGVEEGKENSYTKAVRNWQRKIRTALDVGGTSYQELAELVKL</sequence>
<evidence type="ECO:0000256" key="1">
    <source>
        <dbReference type="ARBA" id="ARBA00022679"/>
    </source>
</evidence>
<evidence type="ECO:0000313" key="4">
    <source>
        <dbReference type="EMBL" id="OQV22740.1"/>
    </source>
</evidence>
<comment type="catalytic activity">
    <reaction evidence="3">
        <text>glucuronate acceptor + UDP-alpha-D-glucuronate = acceptor beta-D-glucuronoside + UDP + H(+)</text>
        <dbReference type="Rhea" id="RHEA:21032"/>
        <dbReference type="ChEBI" id="CHEBI:15378"/>
        <dbReference type="ChEBI" id="CHEBI:58052"/>
        <dbReference type="ChEBI" id="CHEBI:58223"/>
        <dbReference type="ChEBI" id="CHEBI:132367"/>
        <dbReference type="ChEBI" id="CHEBI:132368"/>
        <dbReference type="EC" id="2.4.1.17"/>
    </reaction>
</comment>
<dbReference type="SUPFAM" id="SSF53756">
    <property type="entry name" value="UDP-Glycosyltransferase/glycogen phosphorylase"/>
    <property type="match status" value="1"/>
</dbReference>
<dbReference type="FunFam" id="3.40.50.2000:FF:000060">
    <property type="entry name" value="Glycosyltransferase"/>
    <property type="match status" value="1"/>
</dbReference>
<dbReference type="Gene3D" id="3.40.50.2000">
    <property type="entry name" value="Glycogen Phosphorylase B"/>
    <property type="match status" value="2"/>
</dbReference>
<dbReference type="InterPro" id="IPR035595">
    <property type="entry name" value="UDP_glycos_trans_CS"/>
</dbReference>
<evidence type="ECO:0000313" key="5">
    <source>
        <dbReference type="Proteomes" id="UP000192578"/>
    </source>
</evidence>
<dbReference type="EC" id="2.4.1.17" evidence="3"/>
<dbReference type="GO" id="GO:0016020">
    <property type="term" value="C:membrane"/>
    <property type="evidence" value="ECO:0007669"/>
    <property type="project" value="UniProtKB-SubCell"/>
</dbReference>
<organism evidence="4 5">
    <name type="scientific">Hypsibius exemplaris</name>
    <name type="common">Freshwater tardigrade</name>
    <dbReference type="NCBI Taxonomy" id="2072580"/>
    <lineage>
        <taxon>Eukaryota</taxon>
        <taxon>Metazoa</taxon>
        <taxon>Ecdysozoa</taxon>
        <taxon>Tardigrada</taxon>
        <taxon>Eutardigrada</taxon>
        <taxon>Parachela</taxon>
        <taxon>Hypsibioidea</taxon>
        <taxon>Hypsibiidae</taxon>
        <taxon>Hypsibius</taxon>
    </lineage>
</organism>
<dbReference type="PROSITE" id="PS00375">
    <property type="entry name" value="UDPGT"/>
    <property type="match status" value="1"/>
</dbReference>
<keyword evidence="2" id="KW-0328">Glycosyltransferase</keyword>
<comment type="caution">
    <text evidence="4">The sequence shown here is derived from an EMBL/GenBank/DDBJ whole genome shotgun (WGS) entry which is preliminary data.</text>
</comment>
<accession>A0A1W0X5W7</accession>
<keyword evidence="5" id="KW-1185">Reference proteome</keyword>
<keyword evidence="1 2" id="KW-0808">Transferase</keyword>
<dbReference type="InterPro" id="IPR002213">
    <property type="entry name" value="UDP_glucos_trans"/>
</dbReference>
<dbReference type="AlphaFoldDB" id="A0A1W0X5W7"/>
<name>A0A1W0X5W7_HYPEX</name>
<dbReference type="Proteomes" id="UP000192578">
    <property type="component" value="Unassembled WGS sequence"/>
</dbReference>
<dbReference type="CDD" id="cd03784">
    <property type="entry name" value="GT1_Gtf-like"/>
    <property type="match status" value="1"/>
</dbReference>
<dbReference type="PANTHER" id="PTHR48045:SF34">
    <property type="entry name" value="ISOFLAVONE 7-O-GLUCOSYLTRANSFERASE 1-LIKE"/>
    <property type="match status" value="1"/>
</dbReference>
<dbReference type="Pfam" id="PF00201">
    <property type="entry name" value="UDPGT"/>
    <property type="match status" value="1"/>
</dbReference>
<dbReference type="OrthoDB" id="5835829at2759"/>
<dbReference type="PANTHER" id="PTHR48045">
    <property type="entry name" value="UDP-GLYCOSYLTRANSFERASE 72B1"/>
    <property type="match status" value="1"/>
</dbReference>
<gene>
    <name evidence="4" type="ORF">BV898_03179</name>
</gene>
<protein>
    <recommendedName>
        <fullName evidence="3">UDP-glucuronosyltransferase</fullName>
        <ecNumber evidence="3">2.4.1.17</ecNumber>
    </recommendedName>
</protein>
<comment type="subcellular location">
    <subcellularLocation>
        <location evidence="3">Membrane</location>
        <topology evidence="3">Single-pass membrane protein</topology>
    </subcellularLocation>
</comment>
<reference evidence="5" key="1">
    <citation type="submission" date="2017-01" db="EMBL/GenBank/DDBJ databases">
        <title>Comparative genomics of anhydrobiosis in the tardigrade Hypsibius dujardini.</title>
        <authorList>
            <person name="Yoshida Y."/>
            <person name="Koutsovoulos G."/>
            <person name="Laetsch D."/>
            <person name="Stevens L."/>
            <person name="Kumar S."/>
            <person name="Horikawa D."/>
            <person name="Ishino K."/>
            <person name="Komine S."/>
            <person name="Tomita M."/>
            <person name="Blaxter M."/>
            <person name="Arakawa K."/>
        </authorList>
    </citation>
    <scope>NUCLEOTIDE SEQUENCE [LARGE SCALE GENOMIC DNA]</scope>
    <source>
        <strain evidence="5">Z151</strain>
    </source>
</reference>
<dbReference type="EMBL" id="MTYJ01000015">
    <property type="protein sequence ID" value="OQV22740.1"/>
    <property type="molecule type" value="Genomic_DNA"/>
</dbReference>
<comment type="similarity">
    <text evidence="2">Belongs to the UDP-glycosyltransferase family.</text>
</comment>
<evidence type="ECO:0000256" key="2">
    <source>
        <dbReference type="RuleBase" id="RU003718"/>
    </source>
</evidence>
<proteinExistence type="inferred from homology"/>